<dbReference type="OrthoDB" id="8455288at2"/>
<keyword evidence="2" id="KW-1185">Reference proteome</keyword>
<dbReference type="Proteomes" id="UP000245974">
    <property type="component" value="Unassembled WGS sequence"/>
</dbReference>
<dbReference type="Pfam" id="PF05930">
    <property type="entry name" value="Phage_AlpA"/>
    <property type="match status" value="1"/>
</dbReference>
<accession>A0A2U3MVK4</accession>
<organism evidence="1 2">
    <name type="scientific">Acinetobacter stercoris</name>
    <dbReference type="NCBI Taxonomy" id="2126983"/>
    <lineage>
        <taxon>Bacteria</taxon>
        <taxon>Pseudomonadati</taxon>
        <taxon>Pseudomonadota</taxon>
        <taxon>Gammaproteobacteria</taxon>
        <taxon>Moraxellales</taxon>
        <taxon>Moraxellaceae</taxon>
        <taxon>Acinetobacter</taxon>
    </lineage>
</organism>
<gene>
    <name evidence="1" type="ORF">KPC_0639</name>
</gene>
<proteinExistence type="predicted"/>
<dbReference type="InterPro" id="IPR052931">
    <property type="entry name" value="Prophage_regulatory_activator"/>
</dbReference>
<dbReference type="EMBL" id="OOGT01000018">
    <property type="protein sequence ID" value="SPL69461.1"/>
    <property type="molecule type" value="Genomic_DNA"/>
</dbReference>
<dbReference type="RefSeq" id="WP_121972993.1">
    <property type="nucleotide sequence ID" value="NZ_OOGT01000018.1"/>
</dbReference>
<evidence type="ECO:0000313" key="2">
    <source>
        <dbReference type="Proteomes" id="UP000245974"/>
    </source>
</evidence>
<dbReference type="AlphaFoldDB" id="A0A2U3MVK4"/>
<sequence>MSSIQNTVQMLRLPELIKLIGLSRSSIYDRLNRQSKRYDPEFPRPVKLNNASRWLLSEVEAWIESKISSRDQADSVS</sequence>
<dbReference type="InParanoid" id="A0A2U3MVK4"/>
<name>A0A2U3MVK4_9GAMM</name>
<reference evidence="2" key="1">
    <citation type="submission" date="2018-03" db="EMBL/GenBank/DDBJ databases">
        <authorList>
            <person name="Blom J."/>
        </authorList>
    </citation>
    <scope>NUCLEOTIDE SEQUENCE [LARGE SCALE GENOMIC DNA]</scope>
    <source>
        <strain evidence="2">KPC-SM-21</strain>
    </source>
</reference>
<protein>
    <submittedName>
        <fullName evidence="1">Prophage CP4-57 regulatory protein (AlpA)</fullName>
    </submittedName>
</protein>
<evidence type="ECO:0000313" key="1">
    <source>
        <dbReference type="EMBL" id="SPL69461.1"/>
    </source>
</evidence>
<dbReference type="PANTHER" id="PTHR36154:SF1">
    <property type="entry name" value="DNA-BINDING TRANSCRIPTIONAL ACTIVATOR ALPA"/>
    <property type="match status" value="1"/>
</dbReference>
<dbReference type="InterPro" id="IPR010260">
    <property type="entry name" value="AlpA"/>
</dbReference>
<dbReference type="Gene3D" id="1.10.238.160">
    <property type="match status" value="1"/>
</dbReference>
<dbReference type="PANTHER" id="PTHR36154">
    <property type="entry name" value="DNA-BINDING TRANSCRIPTIONAL ACTIVATOR ALPA"/>
    <property type="match status" value="1"/>
</dbReference>